<proteinExistence type="predicted"/>
<dbReference type="Proteomes" id="UP000190541">
    <property type="component" value="Unassembled WGS sequence"/>
</dbReference>
<gene>
    <name evidence="1" type="ORF">SAMN05660226_03099</name>
</gene>
<dbReference type="EMBL" id="FUYS01000008">
    <property type="protein sequence ID" value="SKB77928.1"/>
    <property type="molecule type" value="Genomic_DNA"/>
</dbReference>
<protein>
    <submittedName>
        <fullName evidence="1">Uncharacterized protein</fullName>
    </submittedName>
</protein>
<dbReference type="AlphaFoldDB" id="A0A1T5E1R7"/>
<evidence type="ECO:0000313" key="2">
    <source>
        <dbReference type="Proteomes" id="UP000190541"/>
    </source>
</evidence>
<accession>A0A1T5E1R7</accession>
<sequence>MSKEIALQSTEFLSVLVKIETNYRFLSLKEHERLLLGINFTITKTR</sequence>
<keyword evidence="2" id="KW-1185">Reference proteome</keyword>
<name>A0A1T5E1R7_9SPHI</name>
<evidence type="ECO:0000313" key="1">
    <source>
        <dbReference type="EMBL" id="SKB77928.1"/>
    </source>
</evidence>
<dbReference type="STRING" id="623280.SAMN05660226_03099"/>
<organism evidence="1 2">
    <name type="scientific">Parapedobacter luteus</name>
    <dbReference type="NCBI Taxonomy" id="623280"/>
    <lineage>
        <taxon>Bacteria</taxon>
        <taxon>Pseudomonadati</taxon>
        <taxon>Bacteroidota</taxon>
        <taxon>Sphingobacteriia</taxon>
        <taxon>Sphingobacteriales</taxon>
        <taxon>Sphingobacteriaceae</taxon>
        <taxon>Parapedobacter</taxon>
    </lineage>
</organism>
<reference evidence="1 2" key="1">
    <citation type="submission" date="2017-02" db="EMBL/GenBank/DDBJ databases">
        <authorList>
            <person name="Peterson S.W."/>
        </authorList>
    </citation>
    <scope>NUCLEOTIDE SEQUENCE [LARGE SCALE GENOMIC DNA]</scope>
    <source>
        <strain evidence="1 2">DSM 22899</strain>
    </source>
</reference>